<keyword evidence="4" id="KW-1185">Reference proteome</keyword>
<organism evidence="2 3">
    <name type="scientific">Methylobacterium dankookense</name>
    <dbReference type="NCBI Taxonomy" id="560405"/>
    <lineage>
        <taxon>Bacteria</taxon>
        <taxon>Pseudomonadati</taxon>
        <taxon>Pseudomonadota</taxon>
        <taxon>Alphaproteobacteria</taxon>
        <taxon>Hyphomicrobiales</taxon>
        <taxon>Methylobacteriaceae</taxon>
        <taxon>Methylobacterium</taxon>
    </lineage>
</organism>
<gene>
    <name evidence="1" type="ORF">IFDJLNFL_3003</name>
    <name evidence="2" type="ORF">MTDSW087_03060</name>
</gene>
<name>A0A564G076_9HYPH</name>
<evidence type="ECO:0000313" key="4">
    <source>
        <dbReference type="Proteomes" id="UP001055303"/>
    </source>
</evidence>
<reference evidence="1" key="2">
    <citation type="journal article" date="2021" name="Front. Microbiol.">
        <title>Comprehensive Comparative Genomics and Phenotyping of Methylobacterium Species.</title>
        <authorList>
            <person name="Alessa O."/>
            <person name="Ogura Y."/>
            <person name="Fujitani Y."/>
            <person name="Takami H."/>
            <person name="Hayashi T."/>
            <person name="Sahin N."/>
            <person name="Tani A."/>
        </authorList>
    </citation>
    <scope>NUCLEOTIDE SEQUENCE</scope>
    <source>
        <strain evidence="1">DSM 22415</strain>
    </source>
</reference>
<sequence>MPVPNPPRLRFREISLLCLLALWVAAVCRVEQAPPLTPPAVPYAKTSR</sequence>
<evidence type="ECO:0000313" key="3">
    <source>
        <dbReference type="Proteomes" id="UP000401717"/>
    </source>
</evidence>
<protein>
    <submittedName>
        <fullName evidence="2">Uncharacterized protein</fullName>
    </submittedName>
</protein>
<reference evidence="1" key="3">
    <citation type="submission" date="2021-08" db="EMBL/GenBank/DDBJ databases">
        <authorList>
            <person name="Tani A."/>
            <person name="Ola A."/>
            <person name="Ogura Y."/>
            <person name="Katsura K."/>
            <person name="Hayashi T."/>
        </authorList>
    </citation>
    <scope>NUCLEOTIDE SEQUENCE</scope>
    <source>
        <strain evidence="1">DSM 22415</strain>
    </source>
</reference>
<dbReference type="Proteomes" id="UP001055303">
    <property type="component" value="Unassembled WGS sequence"/>
</dbReference>
<dbReference type="EMBL" id="BPQI01000086">
    <property type="protein sequence ID" value="GJD57103.1"/>
    <property type="molecule type" value="Genomic_DNA"/>
</dbReference>
<dbReference type="Proteomes" id="UP000401717">
    <property type="component" value="Unassembled WGS sequence"/>
</dbReference>
<dbReference type="AlphaFoldDB" id="A0A564G076"/>
<dbReference type="RefSeq" id="WP_186383855.1">
    <property type="nucleotide sequence ID" value="NZ_BPQI01000086.1"/>
</dbReference>
<proteinExistence type="predicted"/>
<reference evidence="2 3" key="1">
    <citation type="submission" date="2019-06" db="EMBL/GenBank/DDBJ databases">
        <authorList>
            <person name="Rodrigo-Torres L."/>
            <person name="Arahal R. D."/>
            <person name="Lucena T."/>
        </authorList>
    </citation>
    <scope>NUCLEOTIDE SEQUENCE [LARGE SCALE GENOMIC DNA]</scope>
    <source>
        <strain evidence="2 3">SW08-7</strain>
    </source>
</reference>
<evidence type="ECO:0000313" key="2">
    <source>
        <dbReference type="EMBL" id="VUF13358.1"/>
    </source>
</evidence>
<dbReference type="EMBL" id="CABFVH010000018">
    <property type="protein sequence ID" value="VUF13358.1"/>
    <property type="molecule type" value="Genomic_DNA"/>
</dbReference>
<evidence type="ECO:0000313" key="1">
    <source>
        <dbReference type="EMBL" id="GJD57103.1"/>
    </source>
</evidence>
<accession>A0A564G076</accession>